<keyword evidence="1" id="KW-0677">Repeat</keyword>
<dbReference type="AlphaFoldDB" id="A0AAF0WRU0"/>
<dbReference type="InterPro" id="IPR032675">
    <property type="entry name" value="LRR_dom_sf"/>
</dbReference>
<dbReference type="PANTHER" id="PTHR47186:SF3">
    <property type="entry name" value="OS09G0267800 PROTEIN"/>
    <property type="match status" value="1"/>
</dbReference>
<dbReference type="InterPro" id="IPR055414">
    <property type="entry name" value="LRR_R13L4/SHOC2-like"/>
</dbReference>
<evidence type="ECO:0000313" key="4">
    <source>
        <dbReference type="Proteomes" id="UP000077755"/>
    </source>
</evidence>
<feature type="domain" description="Disease resistance R13L4/SHOC-2-like LRR" evidence="2">
    <location>
        <begin position="94"/>
        <end position="269"/>
    </location>
</feature>
<protein>
    <recommendedName>
        <fullName evidence="2">Disease resistance R13L4/SHOC-2-like LRR domain-containing protein</fullName>
    </recommendedName>
</protein>
<reference evidence="3" key="1">
    <citation type="journal article" date="2016" name="Nat. Genet.">
        <title>A high-quality carrot genome assembly provides new insights into carotenoid accumulation and asterid genome evolution.</title>
        <authorList>
            <person name="Iorizzo M."/>
            <person name="Ellison S."/>
            <person name="Senalik D."/>
            <person name="Zeng P."/>
            <person name="Satapoomin P."/>
            <person name="Huang J."/>
            <person name="Bowman M."/>
            <person name="Iovene M."/>
            <person name="Sanseverino W."/>
            <person name="Cavagnaro P."/>
            <person name="Yildiz M."/>
            <person name="Macko-Podgorni A."/>
            <person name="Moranska E."/>
            <person name="Grzebelus E."/>
            <person name="Grzebelus D."/>
            <person name="Ashrafi H."/>
            <person name="Zheng Z."/>
            <person name="Cheng S."/>
            <person name="Spooner D."/>
            <person name="Van Deynze A."/>
            <person name="Simon P."/>
        </authorList>
    </citation>
    <scope>NUCLEOTIDE SEQUENCE</scope>
    <source>
        <tissue evidence="3">Leaf</tissue>
    </source>
</reference>
<keyword evidence="4" id="KW-1185">Reference proteome</keyword>
<evidence type="ECO:0000259" key="2">
    <source>
        <dbReference type="Pfam" id="PF23598"/>
    </source>
</evidence>
<evidence type="ECO:0000313" key="3">
    <source>
        <dbReference type="EMBL" id="WOG94602.1"/>
    </source>
</evidence>
<organism evidence="3 4">
    <name type="scientific">Daucus carota subsp. sativus</name>
    <name type="common">Carrot</name>
    <dbReference type="NCBI Taxonomy" id="79200"/>
    <lineage>
        <taxon>Eukaryota</taxon>
        <taxon>Viridiplantae</taxon>
        <taxon>Streptophyta</taxon>
        <taxon>Embryophyta</taxon>
        <taxon>Tracheophyta</taxon>
        <taxon>Spermatophyta</taxon>
        <taxon>Magnoliopsida</taxon>
        <taxon>eudicotyledons</taxon>
        <taxon>Gunneridae</taxon>
        <taxon>Pentapetalae</taxon>
        <taxon>asterids</taxon>
        <taxon>campanulids</taxon>
        <taxon>Apiales</taxon>
        <taxon>Apiaceae</taxon>
        <taxon>Apioideae</taxon>
        <taxon>Scandiceae</taxon>
        <taxon>Daucinae</taxon>
        <taxon>Daucus</taxon>
        <taxon>Daucus sect. Daucus</taxon>
    </lineage>
</organism>
<evidence type="ECO:0000256" key="1">
    <source>
        <dbReference type="ARBA" id="ARBA00022737"/>
    </source>
</evidence>
<accession>A0AAF0WRU0</accession>
<dbReference type="Proteomes" id="UP000077755">
    <property type="component" value="Chromosome 3"/>
</dbReference>
<dbReference type="EMBL" id="CP093345">
    <property type="protein sequence ID" value="WOG94602.1"/>
    <property type="molecule type" value="Genomic_DNA"/>
</dbReference>
<dbReference type="Pfam" id="PF23598">
    <property type="entry name" value="LRR_14"/>
    <property type="match status" value="1"/>
</dbReference>
<proteinExistence type="predicted"/>
<dbReference type="Gene3D" id="3.80.10.10">
    <property type="entry name" value="Ribonuclease Inhibitor"/>
    <property type="match status" value="1"/>
</dbReference>
<dbReference type="PANTHER" id="PTHR47186">
    <property type="entry name" value="LEUCINE-RICH REPEAT-CONTAINING PROTEIN 57"/>
    <property type="match status" value="1"/>
</dbReference>
<dbReference type="SUPFAM" id="SSF52058">
    <property type="entry name" value="L domain-like"/>
    <property type="match status" value="1"/>
</dbReference>
<reference evidence="3" key="2">
    <citation type="submission" date="2022-03" db="EMBL/GenBank/DDBJ databases">
        <title>Draft title - Genomic analysis of global carrot germplasm unveils the trajectory of domestication and the origin of high carotenoid orange carrot.</title>
        <authorList>
            <person name="Iorizzo M."/>
            <person name="Ellison S."/>
            <person name="Senalik D."/>
            <person name="Macko-Podgorni A."/>
            <person name="Grzebelus D."/>
            <person name="Bostan H."/>
            <person name="Rolling W."/>
            <person name="Curaba J."/>
            <person name="Simon P."/>
        </authorList>
    </citation>
    <scope>NUCLEOTIDE SEQUENCE</scope>
    <source>
        <tissue evidence="3">Leaf</tissue>
    </source>
</reference>
<sequence length="424" mass="48612">MENSHTKIKYTFLHDLMRDLSLSQAKTEDFFEVLDLRKGNDVHLNPSADFRSVDTRQLETNWILLCQEMQATEYRSMLLFSDGFHTDLPKVVGSHVANFRFLRVFSMEYGQVDGILYPRSFVRALGSLVYLRYLSVSCVSLSFIPSIQNMVLLQTLKLDVFNTVSIPSWLSRNILGKLGHLRYLYLPPIYDRSRPPKKQKLRFDGLGRLETLENFSTVWCEAKDLPKLINLQRLTLEVDDDYGDVKETLKNLSSSSNLSGRLEKLAQLFENQPRNLINNHVAESSIRITSLTLQFSLLEDDPMPVLEKIPSLRKLDLSVNSFVGKEMFCSSMGFPKLTSLELWQLPNLVKWNIEEGSMSVLTKLEIISCPMLEELPEGLIFLTSLHSLWLGGMHTDFIHKIRTVNGNQGEDFYRVAHVPVLSIS</sequence>
<name>A0AAF0WRU0_DAUCS</name>
<gene>
    <name evidence="3" type="ORF">DCAR_0313898</name>
</gene>